<feature type="transmembrane region" description="Helical" evidence="4">
    <location>
        <begin position="282"/>
        <end position="302"/>
    </location>
</feature>
<feature type="transmembrane region" description="Helical" evidence="4">
    <location>
        <begin position="102"/>
        <end position="125"/>
    </location>
</feature>
<dbReference type="Proteomes" id="UP000186684">
    <property type="component" value="Unassembled WGS sequence"/>
</dbReference>
<feature type="transmembrane region" description="Helical" evidence="4">
    <location>
        <begin position="257"/>
        <end position="275"/>
    </location>
</feature>
<dbReference type="SUPFAM" id="SSF103473">
    <property type="entry name" value="MFS general substrate transporter"/>
    <property type="match status" value="1"/>
</dbReference>
<dbReference type="AlphaFoldDB" id="A0A1N7JQ88"/>
<feature type="transmembrane region" description="Helical" evidence="4">
    <location>
        <begin position="220"/>
        <end position="245"/>
    </location>
</feature>
<protein>
    <submittedName>
        <fullName evidence="6">Predicted arabinose efflux permease, MFS family</fullName>
    </submittedName>
</protein>
<accession>A0A1N7JQ88</accession>
<dbReference type="STRING" id="633194.SAMN05421759_101152"/>
<feature type="transmembrane region" description="Helical" evidence="4">
    <location>
        <begin position="371"/>
        <end position="394"/>
    </location>
</feature>
<dbReference type="InterPro" id="IPR011701">
    <property type="entry name" value="MFS"/>
</dbReference>
<gene>
    <name evidence="6" type="ORF">SAMN05421759_101152</name>
</gene>
<proteinExistence type="predicted"/>
<dbReference type="InterPro" id="IPR050327">
    <property type="entry name" value="Proton-linked_MCT"/>
</dbReference>
<dbReference type="PROSITE" id="PS50850">
    <property type="entry name" value="MFS"/>
    <property type="match status" value="1"/>
</dbReference>
<dbReference type="GO" id="GO:0022857">
    <property type="term" value="F:transmembrane transporter activity"/>
    <property type="evidence" value="ECO:0007669"/>
    <property type="project" value="InterPro"/>
</dbReference>
<feature type="domain" description="Major facilitator superfamily (MFS) profile" evidence="5">
    <location>
        <begin position="15"/>
        <end position="399"/>
    </location>
</feature>
<feature type="transmembrane region" description="Helical" evidence="4">
    <location>
        <begin position="308"/>
        <end position="329"/>
    </location>
</feature>
<dbReference type="InterPro" id="IPR036259">
    <property type="entry name" value="MFS_trans_sf"/>
</dbReference>
<evidence type="ECO:0000313" key="6">
    <source>
        <dbReference type="EMBL" id="SIS51523.1"/>
    </source>
</evidence>
<keyword evidence="2 4" id="KW-1133">Transmembrane helix</keyword>
<keyword evidence="7" id="KW-1185">Reference proteome</keyword>
<evidence type="ECO:0000256" key="3">
    <source>
        <dbReference type="ARBA" id="ARBA00023136"/>
    </source>
</evidence>
<feature type="transmembrane region" description="Helical" evidence="4">
    <location>
        <begin position="341"/>
        <end position="365"/>
    </location>
</feature>
<evidence type="ECO:0000256" key="2">
    <source>
        <dbReference type="ARBA" id="ARBA00022989"/>
    </source>
</evidence>
<dbReference type="Pfam" id="PF07690">
    <property type="entry name" value="MFS_1"/>
    <property type="match status" value="1"/>
</dbReference>
<dbReference type="RefSeq" id="WP_076444019.1">
    <property type="nucleotide sequence ID" value="NZ_FTOQ01000001.1"/>
</dbReference>
<keyword evidence="1 4" id="KW-0812">Transmembrane</keyword>
<evidence type="ECO:0000256" key="1">
    <source>
        <dbReference type="ARBA" id="ARBA00022692"/>
    </source>
</evidence>
<feature type="transmembrane region" description="Helical" evidence="4">
    <location>
        <begin position="137"/>
        <end position="156"/>
    </location>
</feature>
<dbReference type="OrthoDB" id="9796632at2"/>
<dbReference type="PANTHER" id="PTHR11360:SF290">
    <property type="entry name" value="MONOCARBOXYLATE MFS PERMEASE"/>
    <property type="match status" value="1"/>
</dbReference>
<keyword evidence="3 4" id="KW-0472">Membrane</keyword>
<evidence type="ECO:0000256" key="4">
    <source>
        <dbReference type="SAM" id="Phobius"/>
    </source>
</evidence>
<dbReference type="InterPro" id="IPR020846">
    <property type="entry name" value="MFS_dom"/>
</dbReference>
<name>A0A1N7JQ88_9RHOB</name>
<reference evidence="7" key="1">
    <citation type="submission" date="2017-01" db="EMBL/GenBank/DDBJ databases">
        <authorList>
            <person name="Varghese N."/>
            <person name="Submissions S."/>
        </authorList>
    </citation>
    <scope>NUCLEOTIDE SEQUENCE [LARGE SCALE GENOMIC DNA]</scope>
    <source>
        <strain evidence="7">DSM 29430</strain>
    </source>
</reference>
<organism evidence="6 7">
    <name type="scientific">Roseivivax lentus</name>
    <dbReference type="NCBI Taxonomy" id="633194"/>
    <lineage>
        <taxon>Bacteria</taxon>
        <taxon>Pseudomonadati</taxon>
        <taxon>Pseudomonadota</taxon>
        <taxon>Alphaproteobacteria</taxon>
        <taxon>Rhodobacterales</taxon>
        <taxon>Roseobacteraceae</taxon>
        <taxon>Roseivivax</taxon>
    </lineage>
</organism>
<evidence type="ECO:0000313" key="7">
    <source>
        <dbReference type="Proteomes" id="UP000186684"/>
    </source>
</evidence>
<feature type="transmembrane region" description="Helical" evidence="4">
    <location>
        <begin position="49"/>
        <end position="69"/>
    </location>
</feature>
<dbReference type="Gene3D" id="1.20.1250.20">
    <property type="entry name" value="MFS general substrate transporter like domains"/>
    <property type="match status" value="2"/>
</dbReference>
<dbReference type="EMBL" id="FTOQ01000001">
    <property type="protein sequence ID" value="SIS51523.1"/>
    <property type="molecule type" value="Genomic_DNA"/>
</dbReference>
<sequence length="408" mass="42628">MNTHADLDTRRSWIRLGLTLIVATTGNIGMWAVISVLPEVAAEFEVSRGAASLPYSATMLGFALGNLVIGRVVDRYGMALTLALMGLGLACAYSAAALAGSIIVLAMVQFVIGFLTAGSFGPLIADVSQWFLKRRGIAVGVAASGNYLSGAFWPLALGWLGGDAGWRWDYGALAVASLVILVPMSALFRTRVDAGALAVSEAQASARAGRTGLSPRQLQWALGIAGIGCCVAMSMPQVHIVALSVDLGFGAAVGKELLSLMLLGGVVSRLASGFLADRLGGIPTLLIGSVLQCIALILYLPAGGLTSLYIVSLIFGLSQGGIIPSYAVIVREYLPAREAGARVGFVIMMTILGMAFGGWLSGAIYDATGSYALAFWNGILWNCLNIAIVLAILFRSRARRMPLPAERS</sequence>
<feature type="transmembrane region" description="Helical" evidence="4">
    <location>
        <begin position="12"/>
        <end position="37"/>
    </location>
</feature>
<dbReference type="PANTHER" id="PTHR11360">
    <property type="entry name" value="MONOCARBOXYLATE TRANSPORTER"/>
    <property type="match status" value="1"/>
</dbReference>
<feature type="transmembrane region" description="Helical" evidence="4">
    <location>
        <begin position="168"/>
        <end position="188"/>
    </location>
</feature>
<evidence type="ECO:0000259" key="5">
    <source>
        <dbReference type="PROSITE" id="PS50850"/>
    </source>
</evidence>
<feature type="transmembrane region" description="Helical" evidence="4">
    <location>
        <begin position="76"/>
        <end position="96"/>
    </location>
</feature>